<feature type="region of interest" description="Disordered" evidence="1">
    <location>
        <begin position="103"/>
        <end position="122"/>
    </location>
</feature>
<evidence type="ECO:0000256" key="1">
    <source>
        <dbReference type="SAM" id="MobiDB-lite"/>
    </source>
</evidence>
<feature type="non-terminal residue" evidence="2">
    <location>
        <position position="122"/>
    </location>
</feature>
<protein>
    <submittedName>
        <fullName evidence="2">Uncharacterized protein</fullName>
    </submittedName>
</protein>
<name>A0A6J4S254_9ACTN</name>
<dbReference type="AlphaFoldDB" id="A0A6J4S254"/>
<gene>
    <name evidence="2" type="ORF">AVDCRST_MAG69-1168</name>
</gene>
<reference evidence="2" key="1">
    <citation type="submission" date="2020-02" db="EMBL/GenBank/DDBJ databases">
        <authorList>
            <person name="Meier V. D."/>
        </authorList>
    </citation>
    <scope>NUCLEOTIDE SEQUENCE</scope>
    <source>
        <strain evidence="2">AVDCRST_MAG69</strain>
    </source>
</reference>
<feature type="compositionally biased region" description="Low complexity" evidence="1">
    <location>
        <begin position="80"/>
        <end position="90"/>
    </location>
</feature>
<dbReference type="EMBL" id="CADCVP010000128">
    <property type="protein sequence ID" value="CAA9487847.1"/>
    <property type="molecule type" value="Genomic_DNA"/>
</dbReference>
<sequence length="122" mass="12980">RVASRRRVATGRVRPFRGDRSRSRAARRQALLLECGLRADAAALHAAGVGQRLRLGARQPRLAHAPRTRADARRRDGSDRCPALGRAGRGPARRGVRLRAGRAGHLAAPGGVPHAGAARGQL</sequence>
<proteinExistence type="predicted"/>
<organism evidence="2">
    <name type="scientific">uncultured Solirubrobacteraceae bacterium</name>
    <dbReference type="NCBI Taxonomy" id="1162706"/>
    <lineage>
        <taxon>Bacteria</taxon>
        <taxon>Bacillati</taxon>
        <taxon>Actinomycetota</taxon>
        <taxon>Thermoleophilia</taxon>
        <taxon>Solirubrobacterales</taxon>
        <taxon>Solirubrobacteraceae</taxon>
        <taxon>environmental samples</taxon>
    </lineage>
</organism>
<feature type="compositionally biased region" description="Basic and acidic residues" evidence="1">
    <location>
        <begin position="68"/>
        <end position="79"/>
    </location>
</feature>
<accession>A0A6J4S254</accession>
<evidence type="ECO:0000313" key="2">
    <source>
        <dbReference type="EMBL" id="CAA9487847.1"/>
    </source>
</evidence>
<feature type="region of interest" description="Disordered" evidence="1">
    <location>
        <begin position="1"/>
        <end position="25"/>
    </location>
</feature>
<feature type="region of interest" description="Disordered" evidence="1">
    <location>
        <begin position="61"/>
        <end position="94"/>
    </location>
</feature>
<feature type="non-terminal residue" evidence="2">
    <location>
        <position position="1"/>
    </location>
</feature>